<dbReference type="InterPro" id="IPR052042">
    <property type="entry name" value="Tail_sheath_structural"/>
</dbReference>
<dbReference type="Gene3D" id="3.40.50.11780">
    <property type="match status" value="2"/>
</dbReference>
<feature type="domain" description="Tail sheath protein C-terminal" evidence="4">
    <location>
        <begin position="1038"/>
        <end position="1143"/>
    </location>
</feature>
<feature type="region of interest" description="Disordered" evidence="2">
    <location>
        <begin position="775"/>
        <end position="799"/>
    </location>
</feature>
<evidence type="ECO:0000259" key="4">
    <source>
        <dbReference type="Pfam" id="PF17482"/>
    </source>
</evidence>
<feature type="domain" description="Tail sheath protein subtilisin-like" evidence="3">
    <location>
        <begin position="886"/>
        <end position="1036"/>
    </location>
</feature>
<evidence type="ECO:0000313" key="5">
    <source>
        <dbReference type="EMBL" id="SOE54491.1"/>
    </source>
</evidence>
<dbReference type="PANTHER" id="PTHR35861:SF1">
    <property type="entry name" value="PHAGE TAIL SHEATH PROTEIN"/>
    <property type="match status" value="1"/>
</dbReference>
<gene>
    <name evidence="5" type="ORF">SAMN05446927_0835</name>
</gene>
<name>A0A7Z7I241_9BURK</name>
<accession>A0A7Z7I241</accession>
<feature type="compositionally biased region" description="Basic and acidic residues" evidence="2">
    <location>
        <begin position="787"/>
        <end position="797"/>
    </location>
</feature>
<comment type="caution">
    <text evidence="5">The sequence shown here is derived from an EMBL/GenBank/DDBJ whole genome shotgun (WGS) entry which is preliminary data.</text>
</comment>
<dbReference type="InterPro" id="IPR035089">
    <property type="entry name" value="Phage_sheath_subtilisin"/>
</dbReference>
<evidence type="ECO:0000313" key="6">
    <source>
        <dbReference type="Proteomes" id="UP000219522"/>
    </source>
</evidence>
<organism evidence="5 6">
    <name type="scientific">Caballeronia arationis</name>
    <dbReference type="NCBI Taxonomy" id="1777142"/>
    <lineage>
        <taxon>Bacteria</taxon>
        <taxon>Pseudomonadati</taxon>
        <taxon>Pseudomonadota</taxon>
        <taxon>Betaproteobacteria</taxon>
        <taxon>Burkholderiales</taxon>
        <taxon>Burkholderiaceae</taxon>
        <taxon>Caballeronia</taxon>
    </lineage>
</organism>
<evidence type="ECO:0000256" key="1">
    <source>
        <dbReference type="ARBA" id="ARBA00008005"/>
    </source>
</evidence>
<evidence type="ECO:0000256" key="2">
    <source>
        <dbReference type="SAM" id="MobiDB-lite"/>
    </source>
</evidence>
<dbReference type="InterPro" id="IPR020287">
    <property type="entry name" value="Tail_sheath_C"/>
</dbReference>
<dbReference type="Pfam" id="PF04984">
    <property type="entry name" value="Phage_sheath_1"/>
    <property type="match status" value="1"/>
</dbReference>
<dbReference type="PANTHER" id="PTHR35861">
    <property type="match status" value="1"/>
</dbReference>
<comment type="similarity">
    <text evidence="1">Belongs to the myoviridae tail sheath protein family.</text>
</comment>
<dbReference type="EMBL" id="OCSU01000001">
    <property type="protein sequence ID" value="SOE54491.1"/>
    <property type="molecule type" value="Genomic_DNA"/>
</dbReference>
<dbReference type="RefSeq" id="WP_062639989.1">
    <property type="nucleotide sequence ID" value="NZ_FCOG02000072.1"/>
</dbReference>
<reference evidence="5 6" key="1">
    <citation type="submission" date="2017-09" db="EMBL/GenBank/DDBJ databases">
        <authorList>
            <person name="Varghese N."/>
            <person name="Submissions S."/>
        </authorList>
    </citation>
    <scope>NUCLEOTIDE SEQUENCE [LARGE SCALE GENOMIC DNA]</scope>
    <source>
        <strain evidence="5 6">OK806</strain>
    </source>
</reference>
<keyword evidence="6" id="KW-1185">Reference proteome</keyword>
<evidence type="ECO:0000259" key="3">
    <source>
        <dbReference type="Pfam" id="PF04984"/>
    </source>
</evidence>
<dbReference type="Proteomes" id="UP000219522">
    <property type="component" value="Unassembled WGS sequence"/>
</dbReference>
<protein>
    <submittedName>
        <fullName evidence="5">Phage tail sheath protein FI</fullName>
    </submittedName>
</protein>
<proteinExistence type="inferred from homology"/>
<sequence>MPEYLSPGVYVEETPSGNKPIEGVSTSTAGLVGVTERGPVDVPQLVTSFGEYTRTFGGALPIDEFTDGGRAHCYLPHAVEGFFVNGGKRAYITRVLPDEATPATRDMFFNDPGVASPGDTVLLRPAQQGSGTTAAPPLLYALDPANLALGDWVRIGDGGRAEYRRLIANPGAQARHVGFDVPLGAGHPAGTTIRALAVAASTDPSLAPPQFKLAEAVAAGATELLLDTGNVAGLAAALPPGTASAGWRLLELGATAVAEYVFATRAEAVGTTQVRVFLSRAVTFDYAAAAPATVIETTGGTDDTLALPANAGDTLAFLQTSPPPADFTNNAHVAIVAPGTDAQEAISIGALGSLPLTMPGPLAIPAGSLGHHVSVADDDRNVVAEITAHRVIQLDDVGHLAAGMTLTFTNGAATQDDLIDAVDPTAATVTLRNDLPWTPAGAVKLTPKHLTGPANAGSVSIALDDRLGLAASDVIRIGPDELATIRSVPGAGGPAPDPGVVLLTQPLTASHAGGLAGEPVRRQVTTVDTARQAVFTALASAPGSPGLLVSDITGFASGEVLQLDLPDGTRILQRLGGAPVPAAPREIEIDTPLAFSHPAGVPLVEREVLFEVRAIDAGSWGNRLQIAARDEPAGLVGNTAVLNANPPPGPGMFSSLQVASSTGAEPGSVLAMSNPDGSLVPGLLKVRAVDRTSRLVLLDAPGLTATHMAAVANAALLGQFVRVRSREFSLMVLLRRRPDPTTPSRDDNLLDQEIFRNLSMDPRHSRYVERMVGVTYTPGSDTDDRDEAVRRSDRRSEGASVYVRVRDPRSDTGSALDPFAIRLGPETLVDVLPSGLTRPARLPLSGGDDNVAGMDDAMYRGADSNEPAHRTGLFSLKNLLNVSLVSIPGQTAPLLQQSVIDHCEELRYRFAVLDGPPPPDDTLADVQDLRQQFDSHYAALYHPWLTIADPFPTSPALVRQFPVPPAGHVLGIMARVDNERGVHKAPANEVVRGIAGLTRYFTKGEQDIVNPYPVNINLIRDFRPNNRALRVWGARCITSDNEYKYVNVRRVLIFLEDSIDRGLQWVVFEPNAEPLWASVRRSATQFLTTVWRNGALEGTTPDQGFFVKCDRTTMTRDDIDNGRLVCVIGVAPVKPAEFVIIRIGLWTADADQ</sequence>
<dbReference type="OrthoDB" id="9767864at2"/>
<dbReference type="Pfam" id="PF17482">
    <property type="entry name" value="Phage_sheath_1C"/>
    <property type="match status" value="1"/>
</dbReference>
<dbReference type="AlphaFoldDB" id="A0A7Z7I241"/>